<comment type="caution">
    <text evidence="1">The sequence shown here is derived from an EMBL/GenBank/DDBJ whole genome shotgun (WGS) entry which is preliminary data.</text>
</comment>
<keyword evidence="2" id="KW-1185">Reference proteome</keyword>
<protein>
    <submittedName>
        <fullName evidence="1">Uncharacterized protein</fullName>
    </submittedName>
</protein>
<evidence type="ECO:0000313" key="1">
    <source>
        <dbReference type="EMBL" id="KAB2110638.1"/>
    </source>
</evidence>
<dbReference type="EMBL" id="PDWZ02000001">
    <property type="protein sequence ID" value="KAB2110638.1"/>
    <property type="molecule type" value="Genomic_DNA"/>
</dbReference>
<dbReference type="Proteomes" id="UP000293547">
    <property type="component" value="Unassembled WGS sequence"/>
</dbReference>
<proteinExistence type="predicted"/>
<name>A0ACB6G1W5_9PLEO</name>
<accession>A0ACB6G1W5</accession>
<organism evidence="1 2">
    <name type="scientific">Alternaria gaisen</name>
    <dbReference type="NCBI Taxonomy" id="167740"/>
    <lineage>
        <taxon>Eukaryota</taxon>
        <taxon>Fungi</taxon>
        <taxon>Dikarya</taxon>
        <taxon>Ascomycota</taxon>
        <taxon>Pezizomycotina</taxon>
        <taxon>Dothideomycetes</taxon>
        <taxon>Pleosporomycetidae</taxon>
        <taxon>Pleosporales</taxon>
        <taxon>Pleosporineae</taxon>
        <taxon>Pleosporaceae</taxon>
        <taxon>Alternaria</taxon>
        <taxon>Alternaria sect. Alternaria</taxon>
    </lineage>
</organism>
<sequence length="81" mass="8396">MLSRRSSQDSDIAEVMLIPDETPAAPTDAQLSISPITTVVSQTPFVESPRAGLTPTEANAIVFICGAVGVAIGVALWGLWG</sequence>
<reference evidence="1 2" key="1">
    <citation type="journal article" date="2019" name="bioRxiv">
        <title>Genomics, evolutionary history and diagnostics of the Alternaria alternata species group including apple and Asian pear pathotypes.</title>
        <authorList>
            <person name="Armitage A.D."/>
            <person name="Cockerton H.M."/>
            <person name="Sreenivasaprasad S."/>
            <person name="Woodhall J.W."/>
            <person name="Lane C.R."/>
            <person name="Harrison R.J."/>
            <person name="Clarkson J.P."/>
        </authorList>
    </citation>
    <scope>NUCLEOTIDE SEQUENCE [LARGE SCALE GENOMIC DNA]</scope>
    <source>
        <strain evidence="1 2">FERA 650</strain>
    </source>
</reference>
<gene>
    <name evidence="1" type="ORF">AG0111_0g1402</name>
</gene>
<evidence type="ECO:0000313" key="2">
    <source>
        <dbReference type="Proteomes" id="UP000293547"/>
    </source>
</evidence>